<feature type="region of interest" description="Disordered" evidence="9">
    <location>
        <begin position="222"/>
        <end position="281"/>
    </location>
</feature>
<evidence type="ECO:0000256" key="9">
    <source>
        <dbReference type="SAM" id="MobiDB-lite"/>
    </source>
</evidence>
<sequence length="477" mass="51615">MATPPESAPADVPAQTPAGTQVDVSATTADTTTSTSTSTPSTPDDAAASKPIHTLVLDAGPLIKNDPSVSTLLAQADCLVTIPSVLDEIRDPATRDRVTTTLLPFLKLRTPKPASVKFVSEFARKTGDLEVLSRPDLQLLALTYEVECERNGGDWRLRSTPTQKGVNGKSPAAVAAAAETEAEAETGAAATTEEKTTTETEAQTPETNLHDKVAELSIDDKEAEAPQTPDATETAEAEEPGAAEENDENEQNEDDDAASDDGGEWITPSNLKKVQAKDKLGAPTQPIQRRLQAALLSSDYAMQNVALRINLNLLSPALDRITRVKTWVLRCHGCFAVTRQMDRQFCPQCGQATLTRTSCATDAATGQFRLFLKSNFQYNKRGNVYSVPKPVHGSASGKFSAAAQGGRGGHNGWGRDLILSADQQEYTRRVEEQKRHRVRDLMDEDYLPNILTGFRNAEYQAKMRVGAGRNVNAKKRK</sequence>
<accession>A0A0F2MLP1</accession>
<dbReference type="GO" id="GO:0046872">
    <property type="term" value="F:metal ion binding"/>
    <property type="evidence" value="ECO:0007669"/>
    <property type="project" value="UniProtKB-UniRule"/>
</dbReference>
<feature type="domain" description="Ribonuclease PIN" evidence="11">
    <location>
        <begin position="55"/>
        <end position="146"/>
    </location>
</feature>
<keyword evidence="2" id="KW-0540">Nuclease</keyword>
<evidence type="ECO:0000256" key="5">
    <source>
        <dbReference type="ARBA" id="ARBA00022833"/>
    </source>
</evidence>
<feature type="binding site" evidence="8">
    <location>
        <position position="334"/>
    </location>
    <ligand>
        <name>Zn(2+)</name>
        <dbReference type="ChEBI" id="CHEBI:29105"/>
    </ligand>
</feature>
<evidence type="ECO:0000259" key="10">
    <source>
        <dbReference type="Pfam" id="PF08772"/>
    </source>
</evidence>
<evidence type="ECO:0000256" key="1">
    <source>
        <dbReference type="ARBA" id="ARBA00005858"/>
    </source>
</evidence>
<proteinExistence type="inferred from homology"/>
<organism evidence="12 13">
    <name type="scientific">Sporothrix schenckii 1099-18</name>
    <dbReference type="NCBI Taxonomy" id="1397361"/>
    <lineage>
        <taxon>Eukaryota</taxon>
        <taxon>Fungi</taxon>
        <taxon>Dikarya</taxon>
        <taxon>Ascomycota</taxon>
        <taxon>Pezizomycotina</taxon>
        <taxon>Sordariomycetes</taxon>
        <taxon>Sordariomycetidae</taxon>
        <taxon>Ophiostomatales</taxon>
        <taxon>Ophiostomataceae</taxon>
        <taxon>Sporothrix</taxon>
    </lineage>
</organism>
<evidence type="ECO:0000256" key="6">
    <source>
        <dbReference type="ARBA" id="ARBA00023242"/>
    </source>
</evidence>
<dbReference type="PIRSF" id="PIRSF037125">
    <property type="entry name" value="D-site_20S_pre-rRNA_nuclease"/>
    <property type="match status" value="1"/>
</dbReference>
<name>A0A0F2MLP1_SPOSC</name>
<dbReference type="Proteomes" id="UP000033710">
    <property type="component" value="Unassembled WGS sequence"/>
</dbReference>
<dbReference type="KEGG" id="ssck:SPSK_06276"/>
<gene>
    <name evidence="12" type="ORF">SPSK_06276</name>
</gene>
<feature type="region of interest" description="Disordered" evidence="9">
    <location>
        <begin position="153"/>
        <end position="210"/>
    </location>
</feature>
<evidence type="ECO:0000256" key="8">
    <source>
        <dbReference type="PIRSR" id="PIRSR037125-1"/>
    </source>
</evidence>
<evidence type="ECO:0000259" key="11">
    <source>
        <dbReference type="Pfam" id="PF17146"/>
    </source>
</evidence>
<evidence type="ECO:0000256" key="4">
    <source>
        <dbReference type="ARBA" id="ARBA00022801"/>
    </source>
</evidence>
<feature type="region of interest" description="Disordered" evidence="9">
    <location>
        <begin position="1"/>
        <end position="48"/>
    </location>
</feature>
<dbReference type="InterPro" id="IPR017117">
    <property type="entry name" value="Nob1_euk"/>
</dbReference>
<feature type="compositionally biased region" description="Low complexity" evidence="9">
    <location>
        <begin position="25"/>
        <end position="48"/>
    </location>
</feature>
<feature type="binding site" evidence="8">
    <location>
        <position position="331"/>
    </location>
    <ligand>
        <name>Zn(2+)</name>
        <dbReference type="ChEBI" id="CHEBI:29105"/>
    </ligand>
</feature>
<dbReference type="GO" id="GO:0005730">
    <property type="term" value="C:nucleolus"/>
    <property type="evidence" value="ECO:0007669"/>
    <property type="project" value="UniProtKB-SubCell"/>
</dbReference>
<comment type="subcellular location">
    <subcellularLocation>
        <location evidence="7">Nucleus</location>
        <location evidence="7">Nucleolus</location>
    </subcellularLocation>
</comment>
<dbReference type="CDD" id="cd09876">
    <property type="entry name" value="PIN_Nob1-like"/>
    <property type="match status" value="1"/>
</dbReference>
<dbReference type="OrthoDB" id="446759at2759"/>
<dbReference type="GO" id="GO:0030490">
    <property type="term" value="P:maturation of SSU-rRNA"/>
    <property type="evidence" value="ECO:0007669"/>
    <property type="project" value="TreeGrafter"/>
</dbReference>
<dbReference type="AlphaFoldDB" id="A0A0F2MLP1"/>
<dbReference type="Gene3D" id="3.40.50.1010">
    <property type="entry name" value="5'-nuclease"/>
    <property type="match status" value="1"/>
</dbReference>
<dbReference type="Pfam" id="PF08772">
    <property type="entry name" value="Zn_ribbon_NOB1"/>
    <property type="match status" value="1"/>
</dbReference>
<evidence type="ECO:0000313" key="13">
    <source>
        <dbReference type="Proteomes" id="UP000033710"/>
    </source>
</evidence>
<keyword evidence="3 7" id="KW-0479">Metal-binding</keyword>
<dbReference type="VEuPathDB" id="FungiDB:SPSK_06276"/>
<dbReference type="EMBL" id="AXCR01000001">
    <property type="protein sequence ID" value="KJR89954.1"/>
    <property type="molecule type" value="Genomic_DNA"/>
</dbReference>
<dbReference type="GeneID" id="27668259"/>
<dbReference type="PANTHER" id="PTHR12814">
    <property type="entry name" value="RNA-BINDING PROTEIN NOB1"/>
    <property type="match status" value="1"/>
</dbReference>
<keyword evidence="4" id="KW-0378">Hydrolase</keyword>
<dbReference type="GO" id="GO:0016787">
    <property type="term" value="F:hydrolase activity"/>
    <property type="evidence" value="ECO:0007669"/>
    <property type="project" value="UniProtKB-KW"/>
</dbReference>
<dbReference type="InterPro" id="IPR036283">
    <property type="entry name" value="NOB1_Zf-like_sf"/>
</dbReference>
<feature type="binding site" evidence="8">
    <location>
        <position position="349"/>
    </location>
    <ligand>
        <name>Zn(2+)</name>
        <dbReference type="ChEBI" id="CHEBI:29105"/>
    </ligand>
</feature>
<dbReference type="InterPro" id="IPR014881">
    <property type="entry name" value="NOB1_Zn-bd"/>
</dbReference>
<dbReference type="FunFam" id="3.40.50.1010:FF:000020">
    <property type="entry name" value="20S-pre-rRNA D-site endonuclease NOB1"/>
    <property type="match status" value="1"/>
</dbReference>
<evidence type="ECO:0000313" key="12">
    <source>
        <dbReference type="EMBL" id="KJR89954.1"/>
    </source>
</evidence>
<feature type="binding site" evidence="8">
    <location>
        <position position="346"/>
    </location>
    <ligand>
        <name>Zn(2+)</name>
        <dbReference type="ChEBI" id="CHEBI:29105"/>
    </ligand>
</feature>
<evidence type="ECO:0000256" key="3">
    <source>
        <dbReference type="ARBA" id="ARBA00022723"/>
    </source>
</evidence>
<dbReference type="InterPro" id="IPR033411">
    <property type="entry name" value="Ribonuclease_PIN"/>
</dbReference>
<dbReference type="GO" id="GO:0030688">
    <property type="term" value="C:preribosome, small subunit precursor"/>
    <property type="evidence" value="ECO:0007669"/>
    <property type="project" value="TreeGrafter"/>
</dbReference>
<keyword evidence="5 7" id="KW-0862">Zinc</keyword>
<reference evidence="12 13" key="1">
    <citation type="journal article" date="2014" name="BMC Genomics">
        <title>Comparative genomics of the major fungal agents of human and animal Sporotrichosis: Sporothrix schenckii and Sporothrix brasiliensis.</title>
        <authorList>
            <person name="Teixeira M.M."/>
            <person name="de Almeida L.G."/>
            <person name="Kubitschek-Barreira P."/>
            <person name="Alves F.L."/>
            <person name="Kioshima E.S."/>
            <person name="Abadio A.K."/>
            <person name="Fernandes L."/>
            <person name="Derengowski L.S."/>
            <person name="Ferreira K.S."/>
            <person name="Souza R.C."/>
            <person name="Ruiz J.C."/>
            <person name="de Andrade N.C."/>
            <person name="Paes H.C."/>
            <person name="Nicola A.M."/>
            <person name="Albuquerque P."/>
            <person name="Gerber A.L."/>
            <person name="Martins V.P."/>
            <person name="Peconick L.D."/>
            <person name="Neto A.V."/>
            <person name="Chaucanez C.B."/>
            <person name="Silva P.A."/>
            <person name="Cunha O.L."/>
            <person name="de Oliveira F.F."/>
            <person name="dos Santos T.C."/>
            <person name="Barros A.L."/>
            <person name="Soares M.A."/>
            <person name="de Oliveira L.M."/>
            <person name="Marini M.M."/>
            <person name="Villalobos-Duno H."/>
            <person name="Cunha M.M."/>
            <person name="de Hoog S."/>
            <person name="da Silveira J.F."/>
            <person name="Henrissat B."/>
            <person name="Nino-Vega G.A."/>
            <person name="Cisalpino P.S."/>
            <person name="Mora-Montes H.M."/>
            <person name="Almeida S.R."/>
            <person name="Stajich J.E."/>
            <person name="Lopes-Bezerra L.M."/>
            <person name="Vasconcelos A.T."/>
            <person name="Felipe M.S."/>
        </authorList>
    </citation>
    <scope>NUCLEOTIDE SEQUENCE [LARGE SCALE GENOMIC DNA]</scope>
    <source>
        <strain evidence="12 13">1099-18</strain>
    </source>
</reference>
<comment type="caution">
    <text evidence="12">The sequence shown here is derived from an EMBL/GenBank/DDBJ whole genome shotgun (WGS) entry which is preliminary data.</text>
</comment>
<evidence type="ECO:0000256" key="2">
    <source>
        <dbReference type="ARBA" id="ARBA00022722"/>
    </source>
</evidence>
<dbReference type="RefSeq" id="XP_016592630.1">
    <property type="nucleotide sequence ID" value="XM_016732982.1"/>
</dbReference>
<reference evidence="12 13" key="2">
    <citation type="journal article" date="2015" name="Eukaryot. Cell">
        <title>Asexual propagation of a virulent clone complex in a human and feline outbreak of sporotrichosis.</title>
        <authorList>
            <person name="Teixeira Mde M."/>
            <person name="Rodrigues A.M."/>
            <person name="Tsui C.K."/>
            <person name="de Almeida L.G."/>
            <person name="Van Diepeningen A.D."/>
            <person name="van den Ende B.G."/>
            <person name="Fernandes G.F."/>
            <person name="Kano R."/>
            <person name="Hamelin R.C."/>
            <person name="Lopes-Bezerra L.M."/>
            <person name="Vasconcelos A.T."/>
            <person name="de Hoog S."/>
            <person name="de Camargo Z.P."/>
            <person name="Felipe M.S."/>
        </authorList>
    </citation>
    <scope>NUCLEOTIDE SEQUENCE [LARGE SCALE GENOMIC DNA]</scope>
    <source>
        <strain evidence="12 13">1099-18</strain>
    </source>
</reference>
<comment type="function">
    <text evidence="7">Required for the synthesis of 40S ribosome subunits. Has a role in processing 20S pre-rRNA into the mature 18S rRNA, where it is required for cleavage at the 3' end of the mature 18S rRNA (D-site). Accompanies the 20S pre-rRNA from the nucleus to the cytoplasm.</text>
</comment>
<dbReference type="Pfam" id="PF17146">
    <property type="entry name" value="PIN_6"/>
    <property type="match status" value="1"/>
</dbReference>
<dbReference type="PANTHER" id="PTHR12814:SF2">
    <property type="entry name" value="RNA-BINDING PROTEIN NOB1"/>
    <property type="match status" value="1"/>
</dbReference>
<dbReference type="Gene3D" id="6.20.210.10">
    <property type="entry name" value="Nin one binding (NOB1), Zn-ribbon-like"/>
    <property type="match status" value="1"/>
</dbReference>
<feature type="domain" description="Nin one binding (NOB1) Zn-ribbon-like" evidence="10">
    <location>
        <begin position="321"/>
        <end position="393"/>
    </location>
</feature>
<feature type="compositionally biased region" description="Low complexity" evidence="9">
    <location>
        <begin position="172"/>
        <end position="191"/>
    </location>
</feature>
<dbReference type="GO" id="GO:0004521">
    <property type="term" value="F:RNA endonuclease activity"/>
    <property type="evidence" value="ECO:0007669"/>
    <property type="project" value="UniProtKB-UniRule"/>
</dbReference>
<protein>
    <recommendedName>
        <fullName evidence="7">20S-pre-rRNA D-site endonuclease NOB1</fullName>
    </recommendedName>
</protein>
<dbReference type="InterPro" id="IPR039907">
    <property type="entry name" value="NOB1"/>
</dbReference>
<feature type="compositionally biased region" description="Acidic residues" evidence="9">
    <location>
        <begin position="233"/>
        <end position="263"/>
    </location>
</feature>
<comment type="similarity">
    <text evidence="1 7">Belongs to the NOB1 family.</text>
</comment>
<dbReference type="GO" id="GO:0005737">
    <property type="term" value="C:cytoplasm"/>
    <property type="evidence" value="ECO:0007669"/>
    <property type="project" value="UniProtKB-ARBA"/>
</dbReference>
<dbReference type="SUPFAM" id="SSF144206">
    <property type="entry name" value="NOB1 zinc finger-like"/>
    <property type="match status" value="1"/>
</dbReference>
<evidence type="ECO:0000256" key="7">
    <source>
        <dbReference type="PIRNR" id="PIRNR037125"/>
    </source>
</evidence>
<keyword evidence="6 7" id="KW-0539">Nucleus</keyword>